<feature type="region of interest" description="Disordered" evidence="1">
    <location>
        <begin position="1"/>
        <end position="42"/>
    </location>
</feature>
<dbReference type="EMBL" id="JADGIZ020000036">
    <property type="protein sequence ID" value="KAL2914207.1"/>
    <property type="molecule type" value="Genomic_DNA"/>
</dbReference>
<dbReference type="Proteomes" id="UP001527925">
    <property type="component" value="Unassembled WGS sequence"/>
</dbReference>
<evidence type="ECO:0000313" key="2">
    <source>
        <dbReference type="EMBL" id="KAL2914207.1"/>
    </source>
</evidence>
<protein>
    <recommendedName>
        <fullName evidence="4">Adhesin domain-containing protein</fullName>
    </recommendedName>
</protein>
<organism evidence="2 3">
    <name type="scientific">Polyrhizophydium stewartii</name>
    <dbReference type="NCBI Taxonomy" id="2732419"/>
    <lineage>
        <taxon>Eukaryota</taxon>
        <taxon>Fungi</taxon>
        <taxon>Fungi incertae sedis</taxon>
        <taxon>Chytridiomycota</taxon>
        <taxon>Chytridiomycota incertae sedis</taxon>
        <taxon>Chytridiomycetes</taxon>
        <taxon>Rhizophydiales</taxon>
        <taxon>Rhizophydiales incertae sedis</taxon>
        <taxon>Polyrhizophydium</taxon>
    </lineage>
</organism>
<accession>A0ABR4N3U6</accession>
<comment type="caution">
    <text evidence="2">The sequence shown here is derived from an EMBL/GenBank/DDBJ whole genome shotgun (WGS) entry which is preliminary data.</text>
</comment>
<reference evidence="2 3" key="1">
    <citation type="submission" date="2023-09" db="EMBL/GenBank/DDBJ databases">
        <title>Pangenome analysis of Batrachochytrium dendrobatidis and related Chytrids.</title>
        <authorList>
            <person name="Yacoub M.N."/>
            <person name="Stajich J.E."/>
            <person name="James T.Y."/>
        </authorList>
    </citation>
    <scope>NUCLEOTIDE SEQUENCE [LARGE SCALE GENOMIC DNA]</scope>
    <source>
        <strain evidence="2 3">JEL0888</strain>
    </source>
</reference>
<evidence type="ECO:0000313" key="3">
    <source>
        <dbReference type="Proteomes" id="UP001527925"/>
    </source>
</evidence>
<sequence length="322" mass="32438">MRNASFGAGVDAGGGTGEDTKAGESGSTGTRWLAPRPEPRPRLGLRLRSAASSDAVASGDGEPVDAEVVLDGGQAQTMAWLAGTAAHLAAEIFDISIHSGLVEVESLSAVRSAALFVGSGSIVARSIAAAQATFAAAVGAGRIAVKALAARSASLQSDSGVVVASNVSVSDLLVARTFTGVVDIESAVFLDVPAPRSEDGSTPDITQLPGRAELWTPAGTLTAAVWGHRVLKSTTRSGRLDLALWPSAASVTRLEVATGTARLDLASIEMGFRGSAEADGNCTITGAAAQTESRQIGSSDDLASQSRVLLSTGAGTITARSL</sequence>
<evidence type="ECO:0000256" key="1">
    <source>
        <dbReference type="SAM" id="MobiDB-lite"/>
    </source>
</evidence>
<proteinExistence type="predicted"/>
<evidence type="ECO:0008006" key="4">
    <source>
        <dbReference type="Google" id="ProtNLM"/>
    </source>
</evidence>
<keyword evidence="3" id="KW-1185">Reference proteome</keyword>
<name>A0ABR4N3U6_9FUNG</name>
<gene>
    <name evidence="2" type="ORF">HK105_206302</name>
</gene>